<feature type="transmembrane region" description="Helical" evidence="7">
    <location>
        <begin position="12"/>
        <end position="35"/>
    </location>
</feature>
<dbReference type="PROSITE" id="PS50850">
    <property type="entry name" value="MFS"/>
    <property type="match status" value="1"/>
</dbReference>
<feature type="transmembrane region" description="Helical" evidence="7">
    <location>
        <begin position="97"/>
        <end position="117"/>
    </location>
</feature>
<dbReference type="InterPro" id="IPR036259">
    <property type="entry name" value="MFS_trans_sf"/>
</dbReference>
<dbReference type="InterPro" id="IPR020846">
    <property type="entry name" value="MFS_dom"/>
</dbReference>
<dbReference type="CDD" id="cd06173">
    <property type="entry name" value="MFS_MefA_like"/>
    <property type="match status" value="1"/>
</dbReference>
<name>A0A8J4AAV3_9ACTN</name>
<dbReference type="EMBL" id="BOPO01000021">
    <property type="protein sequence ID" value="GIL26277.1"/>
    <property type="molecule type" value="Genomic_DNA"/>
</dbReference>
<dbReference type="GO" id="GO:0022857">
    <property type="term" value="F:transmembrane transporter activity"/>
    <property type="evidence" value="ECO:0007669"/>
    <property type="project" value="InterPro"/>
</dbReference>
<dbReference type="AlphaFoldDB" id="A0A8J4AAV3"/>
<evidence type="ECO:0000256" key="3">
    <source>
        <dbReference type="ARBA" id="ARBA00022475"/>
    </source>
</evidence>
<feature type="transmembrane region" description="Helical" evidence="7">
    <location>
        <begin position="70"/>
        <end position="91"/>
    </location>
</feature>
<evidence type="ECO:0000256" key="6">
    <source>
        <dbReference type="ARBA" id="ARBA00023136"/>
    </source>
</evidence>
<evidence type="ECO:0000256" key="1">
    <source>
        <dbReference type="ARBA" id="ARBA00004651"/>
    </source>
</evidence>
<keyword evidence="10" id="KW-1185">Reference proteome</keyword>
<evidence type="ECO:0000256" key="4">
    <source>
        <dbReference type="ARBA" id="ARBA00022692"/>
    </source>
</evidence>
<dbReference type="Gene3D" id="1.20.1250.20">
    <property type="entry name" value="MFS general substrate transporter like domains"/>
    <property type="match status" value="1"/>
</dbReference>
<comment type="caution">
    <text evidence="9">The sequence shown here is derived from an EMBL/GenBank/DDBJ whole genome shotgun (WGS) entry which is preliminary data.</text>
</comment>
<comment type="subcellular location">
    <subcellularLocation>
        <location evidence="1">Cell membrane</location>
        <topology evidence="1">Multi-pass membrane protein</topology>
    </subcellularLocation>
</comment>
<feature type="transmembrane region" description="Helical" evidence="7">
    <location>
        <begin position="215"/>
        <end position="239"/>
    </location>
</feature>
<dbReference type="RefSeq" id="WP_207124014.1">
    <property type="nucleotide sequence ID" value="NZ_BOPO01000021.1"/>
</dbReference>
<keyword evidence="2" id="KW-0813">Transport</keyword>
<dbReference type="Pfam" id="PF05977">
    <property type="entry name" value="MFS_3"/>
    <property type="match status" value="1"/>
</dbReference>
<feature type="transmembrane region" description="Helical" evidence="7">
    <location>
        <begin position="245"/>
        <end position="264"/>
    </location>
</feature>
<dbReference type="PANTHER" id="PTHR23513">
    <property type="entry name" value="INTEGRAL MEMBRANE EFFLUX PROTEIN-RELATED"/>
    <property type="match status" value="1"/>
</dbReference>
<dbReference type="InterPro" id="IPR010290">
    <property type="entry name" value="TM_effector"/>
</dbReference>
<evidence type="ECO:0000256" key="2">
    <source>
        <dbReference type="ARBA" id="ARBA00022448"/>
    </source>
</evidence>
<dbReference type="SUPFAM" id="SSF103473">
    <property type="entry name" value="MFS general substrate transporter"/>
    <property type="match status" value="1"/>
</dbReference>
<organism evidence="9 10">
    <name type="scientific">Actinocatenispora comari</name>
    <dbReference type="NCBI Taxonomy" id="2807577"/>
    <lineage>
        <taxon>Bacteria</taxon>
        <taxon>Bacillati</taxon>
        <taxon>Actinomycetota</taxon>
        <taxon>Actinomycetes</taxon>
        <taxon>Micromonosporales</taxon>
        <taxon>Micromonosporaceae</taxon>
        <taxon>Actinocatenispora</taxon>
    </lineage>
</organism>
<evidence type="ECO:0000313" key="10">
    <source>
        <dbReference type="Proteomes" id="UP000614996"/>
    </source>
</evidence>
<evidence type="ECO:0000259" key="8">
    <source>
        <dbReference type="PROSITE" id="PS50850"/>
    </source>
</evidence>
<feature type="domain" description="Major facilitator superfamily (MFS) profile" evidence="8">
    <location>
        <begin position="214"/>
        <end position="407"/>
    </location>
</feature>
<dbReference type="GO" id="GO:0005886">
    <property type="term" value="C:plasma membrane"/>
    <property type="evidence" value="ECO:0007669"/>
    <property type="project" value="UniProtKB-SubCell"/>
</dbReference>
<evidence type="ECO:0000256" key="7">
    <source>
        <dbReference type="SAM" id="Phobius"/>
    </source>
</evidence>
<gene>
    <name evidence="9" type="ORF">NUM_15310</name>
</gene>
<keyword evidence="5 7" id="KW-1133">Transmembrane helix</keyword>
<keyword evidence="3" id="KW-1003">Cell membrane</keyword>
<sequence length="407" mass="41742">MGGGFGRVWTAATVSGFGSYVTGVALQVLLVVTLSASATELGIVGAAQWLPYLLFGLLAGVFIDRHRRRGLIAATDLGRGALLLAIPVLAALGLLRVWVVVVFLLPFGVLSLLGTAANQAYLPRLVPAADLTRANVALERSGIAAQTVGPAIAGGLVRLIGAPLAVLVDAASYLVSGALVASIRTPEPVPDRAGRRRIRTELAEGLRFVYRHRTLAPYALGTHVWFVATAMASTLWAPYVLRQAGLGSVGLGVTLAVAGVGGVVGNTLGVRLGHRIGAGGTVVVGRWVSPLAFGLVALVPPTGALGWVVALAGQALFGLGMGIDGPMESAYRQTVTPDALQGRMNATIRSMNWGLRTVGAPLGGVLGDHLGYRPAFAVATAIYTAAALAMTLSPYRTARLPTSGAAG</sequence>
<keyword evidence="6 7" id="KW-0472">Membrane</keyword>
<protein>
    <submittedName>
        <fullName evidence="9">MFS transporter</fullName>
    </submittedName>
</protein>
<evidence type="ECO:0000313" key="9">
    <source>
        <dbReference type="EMBL" id="GIL26277.1"/>
    </source>
</evidence>
<keyword evidence="4 7" id="KW-0812">Transmembrane</keyword>
<accession>A0A8J4AAV3</accession>
<feature type="transmembrane region" description="Helical" evidence="7">
    <location>
        <begin position="41"/>
        <end position="63"/>
    </location>
</feature>
<reference evidence="10" key="1">
    <citation type="journal article" date="2021" name="Int. J. Syst. Evol. Microbiol.">
        <title>Actinocatenispora comari sp. nov., an endophytic actinomycete isolated from aerial parts of Comarum salesowianum.</title>
        <authorList>
            <person name="Oyunbileg N."/>
            <person name="Iizaka Y."/>
            <person name="Hamada M."/>
            <person name="Davaapurev B.O."/>
            <person name="Fukumoto A."/>
            <person name="Tsetseg B."/>
            <person name="Kato F."/>
            <person name="Tamura T."/>
            <person name="Batkhuu J."/>
            <person name="Anzai Y."/>
        </authorList>
    </citation>
    <scope>NUCLEOTIDE SEQUENCE [LARGE SCALE GENOMIC DNA]</scope>
    <source>
        <strain evidence="10">NUM-2625</strain>
    </source>
</reference>
<evidence type="ECO:0000256" key="5">
    <source>
        <dbReference type="ARBA" id="ARBA00022989"/>
    </source>
</evidence>
<proteinExistence type="predicted"/>
<dbReference type="Proteomes" id="UP000614996">
    <property type="component" value="Unassembled WGS sequence"/>
</dbReference>
<dbReference type="PANTHER" id="PTHR23513:SF6">
    <property type="entry name" value="MAJOR FACILITATOR SUPERFAMILY ASSOCIATED DOMAIN-CONTAINING PROTEIN"/>
    <property type="match status" value="1"/>
</dbReference>